<dbReference type="InterPro" id="IPR017853">
    <property type="entry name" value="GH"/>
</dbReference>
<sequence length="491" mass="57182">MRTRKKRSFIYCWDGDDFGYLPEKASEQELVDKVFSPLVGTSVDTVFFLLGCGHFAEYQSELLKPLGEGQDYHFNNIFTYKRYANVKHLLDQQQDPAEILIRAARERNLDAFFSFRLNDIHDHWAANSDFMPTFKKENPHWLNPKEWFPDFHGRNEMTTALNYSDKDVRDFRFNILKEVMVNHDFDGIELDFMRSPFYFHWDKGLTSTYIMTDFVRSVRELLDELGNARGKTIELAVRVCTTVIGSKMAGFDVEDWARKGLVDIVIAGTGGMNIDTLAFKEILQGTGVSFFPCLYGEYERTASSDEVMRGIAEVLLSEEPDGIYAFNTYPDERSRIELMKQIGSLETLKGFDKTYIVDMDYDYILTKEEWRYQPHLPATLGETVHEGLVIPIRAGEKLDAYSQVQAHLKIWIKDWSAEDKMVFRFNGREMEAPVIKAVAGEYGQCWLTWELNKREIHLKNDVYIQLLERNIHLKRYVPSVVQRINIEVRFG</sequence>
<organism evidence="1 2">
    <name type="scientific">Paenibacillus eucommiae</name>
    <dbReference type="NCBI Taxonomy" id="1355755"/>
    <lineage>
        <taxon>Bacteria</taxon>
        <taxon>Bacillati</taxon>
        <taxon>Bacillota</taxon>
        <taxon>Bacilli</taxon>
        <taxon>Bacillales</taxon>
        <taxon>Paenibacillaceae</taxon>
        <taxon>Paenibacillus</taxon>
    </lineage>
</organism>
<dbReference type="EMBL" id="JAGGLB010000028">
    <property type="protein sequence ID" value="MBP1994740.1"/>
    <property type="molecule type" value="Genomic_DNA"/>
</dbReference>
<name>A0ABS4J4J7_9BACL</name>
<dbReference type="Proteomes" id="UP001519287">
    <property type="component" value="Unassembled WGS sequence"/>
</dbReference>
<protein>
    <recommendedName>
        <fullName evidence="3">Glycosyl hydrolase-like 10 domain-containing protein</fullName>
    </recommendedName>
</protein>
<evidence type="ECO:0000313" key="1">
    <source>
        <dbReference type="EMBL" id="MBP1994740.1"/>
    </source>
</evidence>
<dbReference type="SUPFAM" id="SSF51445">
    <property type="entry name" value="(Trans)glycosidases"/>
    <property type="match status" value="1"/>
</dbReference>
<keyword evidence="2" id="KW-1185">Reference proteome</keyword>
<comment type="caution">
    <text evidence="1">The sequence shown here is derived from an EMBL/GenBank/DDBJ whole genome shotgun (WGS) entry which is preliminary data.</text>
</comment>
<evidence type="ECO:0000313" key="2">
    <source>
        <dbReference type="Proteomes" id="UP001519287"/>
    </source>
</evidence>
<gene>
    <name evidence="1" type="ORF">J2Z66_006380</name>
</gene>
<accession>A0ABS4J4J7</accession>
<evidence type="ECO:0008006" key="3">
    <source>
        <dbReference type="Google" id="ProtNLM"/>
    </source>
</evidence>
<dbReference type="Gene3D" id="3.20.20.80">
    <property type="entry name" value="Glycosidases"/>
    <property type="match status" value="1"/>
</dbReference>
<reference evidence="1 2" key="1">
    <citation type="submission" date="2021-03" db="EMBL/GenBank/DDBJ databases">
        <title>Genomic Encyclopedia of Type Strains, Phase IV (KMG-IV): sequencing the most valuable type-strain genomes for metagenomic binning, comparative biology and taxonomic classification.</title>
        <authorList>
            <person name="Goeker M."/>
        </authorList>
    </citation>
    <scope>NUCLEOTIDE SEQUENCE [LARGE SCALE GENOMIC DNA]</scope>
    <source>
        <strain evidence="1 2">DSM 26048</strain>
    </source>
</reference>
<dbReference type="RefSeq" id="WP_209976574.1">
    <property type="nucleotide sequence ID" value="NZ_JAGGLB010000028.1"/>
</dbReference>
<proteinExistence type="predicted"/>